<reference evidence="10" key="1">
    <citation type="submission" date="2016-06" db="EMBL/GenBank/DDBJ databases">
        <authorList>
            <person name="Varghese N."/>
            <person name="Submissions Spin"/>
        </authorList>
    </citation>
    <scope>NUCLEOTIDE SEQUENCE [LARGE SCALE GENOMIC DNA]</scope>
    <source>
        <strain evidence="10">DSM 44814</strain>
    </source>
</reference>
<dbReference type="OrthoDB" id="4237505at2"/>
<dbReference type="InterPro" id="IPR020846">
    <property type="entry name" value="MFS_dom"/>
</dbReference>
<feature type="transmembrane region" description="Helical" evidence="7">
    <location>
        <begin position="340"/>
        <end position="362"/>
    </location>
</feature>
<feature type="domain" description="Major facilitator superfamily (MFS) profile" evidence="8">
    <location>
        <begin position="1"/>
        <end position="394"/>
    </location>
</feature>
<dbReference type="CDD" id="cd06173">
    <property type="entry name" value="MFS_MefA_like"/>
    <property type="match status" value="1"/>
</dbReference>
<evidence type="ECO:0000256" key="7">
    <source>
        <dbReference type="SAM" id="Phobius"/>
    </source>
</evidence>
<keyword evidence="4 7" id="KW-0812">Transmembrane</keyword>
<feature type="transmembrane region" description="Helical" evidence="7">
    <location>
        <begin position="44"/>
        <end position="64"/>
    </location>
</feature>
<keyword evidence="2" id="KW-0813">Transport</keyword>
<dbReference type="PROSITE" id="PS50850">
    <property type="entry name" value="MFS"/>
    <property type="match status" value="1"/>
</dbReference>
<dbReference type="Proteomes" id="UP000199696">
    <property type="component" value="Unassembled WGS sequence"/>
</dbReference>
<feature type="transmembrane region" description="Helical" evidence="7">
    <location>
        <begin position="144"/>
        <end position="163"/>
    </location>
</feature>
<keyword evidence="10" id="KW-1185">Reference proteome</keyword>
<dbReference type="InterPro" id="IPR036259">
    <property type="entry name" value="MFS_trans_sf"/>
</dbReference>
<keyword evidence="3" id="KW-1003">Cell membrane</keyword>
<gene>
    <name evidence="9" type="ORF">GA0070604_3709</name>
</gene>
<feature type="transmembrane region" description="Helical" evidence="7">
    <location>
        <begin position="9"/>
        <end position="32"/>
    </location>
</feature>
<feature type="transmembrane region" description="Helical" evidence="7">
    <location>
        <begin position="307"/>
        <end position="328"/>
    </location>
</feature>
<dbReference type="AlphaFoldDB" id="A0A1C6UVG4"/>
<sequence>MAHRSGRNALYLAGGVSSVGTQMTMLALPWLVLESTGSAARTGLVFAVQILPIALLGFLGGTVIQRLGARRTMLVADIARAPIVALVPVLHAADALSLGALLALVALIGVFGVPYAASQRVLAVALTGDDPHALTRANSVLDGIYGVSAFGGPAIAGALIALFGPAQVLWLDAFSFALSALVLLAFVPRVGRSAPARGGPRGVLAGLRHLRADRFLAQTVLSTLMYGFLLRVLAVALPLLAFVSFDGNARLGGLLVAAEGAGALLGSLGVFVVAGRVPAPRLAGVAMIAVALPLWLLPLPLPPAGLVAAVAVSAAAVSVSNAPYMTILGTRVPAELLPKVLQAVMTISNIAGPLGFLCAGLLMQGVGIRASLVVVAACATLATLNFLIALARMDRVGVPPAPQKVFSNA</sequence>
<feature type="transmembrane region" description="Helical" evidence="7">
    <location>
        <begin position="368"/>
        <end position="390"/>
    </location>
</feature>
<protein>
    <submittedName>
        <fullName evidence="9">Major Facilitator Superfamily protein</fullName>
    </submittedName>
</protein>
<accession>A0A1C6UVG4</accession>
<evidence type="ECO:0000256" key="2">
    <source>
        <dbReference type="ARBA" id="ARBA00022448"/>
    </source>
</evidence>
<keyword evidence="6 7" id="KW-0472">Membrane</keyword>
<dbReference type="SUPFAM" id="SSF103473">
    <property type="entry name" value="MFS general substrate transporter"/>
    <property type="match status" value="1"/>
</dbReference>
<dbReference type="RefSeq" id="WP_091127239.1">
    <property type="nucleotide sequence ID" value="NZ_FMHY01000002.1"/>
</dbReference>
<dbReference type="Pfam" id="PF05977">
    <property type="entry name" value="MFS_3"/>
    <property type="match status" value="1"/>
</dbReference>
<evidence type="ECO:0000313" key="10">
    <source>
        <dbReference type="Proteomes" id="UP000199696"/>
    </source>
</evidence>
<feature type="transmembrane region" description="Helical" evidence="7">
    <location>
        <begin position="282"/>
        <end position="301"/>
    </location>
</feature>
<dbReference type="InterPro" id="IPR010290">
    <property type="entry name" value="TM_effector"/>
</dbReference>
<evidence type="ECO:0000256" key="5">
    <source>
        <dbReference type="ARBA" id="ARBA00022989"/>
    </source>
</evidence>
<dbReference type="STRING" id="227316.GA0070604_3709"/>
<name>A0A1C6UVG4_9ACTN</name>
<evidence type="ECO:0000256" key="3">
    <source>
        <dbReference type="ARBA" id="ARBA00022475"/>
    </source>
</evidence>
<dbReference type="Gene3D" id="1.20.1250.20">
    <property type="entry name" value="MFS general substrate transporter like domains"/>
    <property type="match status" value="1"/>
</dbReference>
<comment type="subcellular location">
    <subcellularLocation>
        <location evidence="1">Cell membrane</location>
        <topology evidence="1">Multi-pass membrane protein</topology>
    </subcellularLocation>
</comment>
<dbReference type="GO" id="GO:0005886">
    <property type="term" value="C:plasma membrane"/>
    <property type="evidence" value="ECO:0007669"/>
    <property type="project" value="UniProtKB-SubCell"/>
</dbReference>
<evidence type="ECO:0000313" key="9">
    <source>
        <dbReference type="EMBL" id="SCL57853.1"/>
    </source>
</evidence>
<organism evidence="9 10">
    <name type="scientific">Micromonospora eburnea</name>
    <dbReference type="NCBI Taxonomy" id="227316"/>
    <lineage>
        <taxon>Bacteria</taxon>
        <taxon>Bacillati</taxon>
        <taxon>Actinomycetota</taxon>
        <taxon>Actinomycetes</taxon>
        <taxon>Micromonosporales</taxon>
        <taxon>Micromonosporaceae</taxon>
        <taxon>Micromonospora</taxon>
    </lineage>
</organism>
<evidence type="ECO:0000256" key="6">
    <source>
        <dbReference type="ARBA" id="ARBA00023136"/>
    </source>
</evidence>
<feature type="transmembrane region" description="Helical" evidence="7">
    <location>
        <begin position="251"/>
        <end position="275"/>
    </location>
</feature>
<evidence type="ECO:0000256" key="4">
    <source>
        <dbReference type="ARBA" id="ARBA00022692"/>
    </source>
</evidence>
<evidence type="ECO:0000256" key="1">
    <source>
        <dbReference type="ARBA" id="ARBA00004651"/>
    </source>
</evidence>
<dbReference type="PANTHER" id="PTHR23513">
    <property type="entry name" value="INTEGRAL MEMBRANE EFFLUX PROTEIN-RELATED"/>
    <property type="match status" value="1"/>
</dbReference>
<dbReference type="EMBL" id="FMHY01000002">
    <property type="protein sequence ID" value="SCL57853.1"/>
    <property type="molecule type" value="Genomic_DNA"/>
</dbReference>
<feature type="transmembrane region" description="Helical" evidence="7">
    <location>
        <begin position="169"/>
        <end position="187"/>
    </location>
</feature>
<feature type="transmembrane region" description="Helical" evidence="7">
    <location>
        <begin position="224"/>
        <end position="245"/>
    </location>
</feature>
<dbReference type="PANTHER" id="PTHR23513:SF6">
    <property type="entry name" value="MAJOR FACILITATOR SUPERFAMILY ASSOCIATED DOMAIN-CONTAINING PROTEIN"/>
    <property type="match status" value="1"/>
</dbReference>
<keyword evidence="5 7" id="KW-1133">Transmembrane helix</keyword>
<proteinExistence type="predicted"/>
<feature type="transmembrane region" description="Helical" evidence="7">
    <location>
        <begin position="96"/>
        <end position="117"/>
    </location>
</feature>
<dbReference type="GO" id="GO:0022857">
    <property type="term" value="F:transmembrane transporter activity"/>
    <property type="evidence" value="ECO:0007669"/>
    <property type="project" value="InterPro"/>
</dbReference>
<evidence type="ECO:0000259" key="8">
    <source>
        <dbReference type="PROSITE" id="PS50850"/>
    </source>
</evidence>